<feature type="region of interest" description="Disordered" evidence="3">
    <location>
        <begin position="182"/>
        <end position="203"/>
    </location>
</feature>
<keyword evidence="2" id="KW-0496">Mitochondrion</keyword>
<dbReference type="Pfam" id="PF05047">
    <property type="entry name" value="L51_S25_CI-B8"/>
    <property type="match status" value="1"/>
</dbReference>
<dbReference type="EMBL" id="MCBS01023802">
    <property type="protein sequence ID" value="RKF74749.1"/>
    <property type="molecule type" value="Genomic_DNA"/>
</dbReference>
<gene>
    <name evidence="5" type="ORF">GcM1_238140</name>
</gene>
<dbReference type="InterPro" id="IPR007741">
    <property type="entry name" value="Ribosomal_mL43/mS25/NADH_DH"/>
</dbReference>
<evidence type="ECO:0000256" key="1">
    <source>
        <dbReference type="ARBA" id="ARBA00004173"/>
    </source>
</evidence>
<dbReference type="Proteomes" id="UP000285326">
    <property type="component" value="Unassembled WGS sequence"/>
</dbReference>
<evidence type="ECO:0000313" key="5">
    <source>
        <dbReference type="EMBL" id="RKF74749.1"/>
    </source>
</evidence>
<feature type="compositionally biased region" description="Basic and acidic residues" evidence="3">
    <location>
        <begin position="182"/>
        <end position="193"/>
    </location>
</feature>
<keyword evidence="5" id="KW-0687">Ribonucleoprotein</keyword>
<dbReference type="GO" id="GO:0005739">
    <property type="term" value="C:mitochondrion"/>
    <property type="evidence" value="ECO:0007669"/>
    <property type="project" value="UniProtKB-SubCell"/>
</dbReference>
<comment type="subcellular location">
    <subcellularLocation>
        <location evidence="1">Mitochondrion</location>
    </subcellularLocation>
</comment>
<organism evidence="5 6">
    <name type="scientific">Golovinomyces cichoracearum</name>
    <dbReference type="NCBI Taxonomy" id="62708"/>
    <lineage>
        <taxon>Eukaryota</taxon>
        <taxon>Fungi</taxon>
        <taxon>Dikarya</taxon>
        <taxon>Ascomycota</taxon>
        <taxon>Pezizomycotina</taxon>
        <taxon>Leotiomycetes</taxon>
        <taxon>Erysiphales</taxon>
        <taxon>Erysiphaceae</taxon>
        <taxon>Golovinomyces</taxon>
    </lineage>
</organism>
<accession>A0A420IJL7</accession>
<dbReference type="AlphaFoldDB" id="A0A420IJL7"/>
<sequence length="203" mass="22680">MTGSVLQRAIKLHQLLSIKVGPAAVSLPANIAGIHLAISKKKSPRSNSINRTAKKFWRKFLPQLKYHNSHIPMTVDRQVEPTCSSELTIYFNDSRGTVATLNDSKTASKQIFTESISDKGATSIKTAKKVINMNAKTSETLLDEFIQATKARATQPSEKDLQLIQWLERASENSLNEANKMKTHNEKRKRQEEMMSAAKGVMI</sequence>
<evidence type="ECO:0000313" key="6">
    <source>
        <dbReference type="Proteomes" id="UP000285326"/>
    </source>
</evidence>
<protein>
    <submittedName>
        <fullName evidence="5">50S ribosomal protein Mrp49</fullName>
    </submittedName>
</protein>
<name>A0A420IJL7_9PEZI</name>
<evidence type="ECO:0000256" key="3">
    <source>
        <dbReference type="SAM" id="MobiDB-lite"/>
    </source>
</evidence>
<proteinExistence type="predicted"/>
<keyword evidence="5" id="KW-0689">Ribosomal protein</keyword>
<evidence type="ECO:0000256" key="2">
    <source>
        <dbReference type="ARBA" id="ARBA00023128"/>
    </source>
</evidence>
<evidence type="ECO:0000259" key="4">
    <source>
        <dbReference type="Pfam" id="PF05047"/>
    </source>
</evidence>
<comment type="caution">
    <text evidence="5">The sequence shown here is derived from an EMBL/GenBank/DDBJ whole genome shotgun (WGS) entry which is preliminary data.</text>
</comment>
<feature type="domain" description="Ribosomal protein/NADH dehydrogenase" evidence="4">
    <location>
        <begin position="53"/>
        <end position="98"/>
    </location>
</feature>
<dbReference type="GO" id="GO:0005840">
    <property type="term" value="C:ribosome"/>
    <property type="evidence" value="ECO:0007669"/>
    <property type="project" value="UniProtKB-KW"/>
</dbReference>
<reference evidence="5 6" key="1">
    <citation type="journal article" date="2018" name="BMC Genomics">
        <title>Comparative genome analyses reveal sequence features reflecting distinct modes of host-adaptation between dicot and monocot powdery mildew.</title>
        <authorList>
            <person name="Wu Y."/>
            <person name="Ma X."/>
            <person name="Pan Z."/>
            <person name="Kale S.D."/>
            <person name="Song Y."/>
            <person name="King H."/>
            <person name="Zhang Q."/>
            <person name="Presley C."/>
            <person name="Deng X."/>
            <person name="Wei C.I."/>
            <person name="Xiao S."/>
        </authorList>
    </citation>
    <scope>NUCLEOTIDE SEQUENCE [LARGE SCALE GENOMIC DNA]</scope>
    <source>
        <strain evidence="5">UMSG1</strain>
    </source>
</reference>